<dbReference type="AlphaFoldDB" id="A0A1F5VJ97"/>
<evidence type="ECO:0000313" key="1">
    <source>
        <dbReference type="EMBL" id="OGF63021.1"/>
    </source>
</evidence>
<proteinExistence type="predicted"/>
<protein>
    <submittedName>
        <fullName evidence="1">Uncharacterized protein</fullName>
    </submittedName>
</protein>
<comment type="caution">
    <text evidence="1">The sequence shown here is derived from an EMBL/GenBank/DDBJ whole genome shotgun (WGS) entry which is preliminary data.</text>
</comment>
<evidence type="ECO:0000313" key="2">
    <source>
        <dbReference type="Proteomes" id="UP000179251"/>
    </source>
</evidence>
<accession>A0A1F5VJ97</accession>
<dbReference type="EMBL" id="MFHD01000009">
    <property type="protein sequence ID" value="OGF63021.1"/>
    <property type="molecule type" value="Genomic_DNA"/>
</dbReference>
<dbReference type="Proteomes" id="UP000179251">
    <property type="component" value="Unassembled WGS sequence"/>
</dbReference>
<organism evidence="1 2">
    <name type="scientific">Candidatus Giovannonibacteria bacterium RIFCSPHIGHO2_01_FULL_45_23</name>
    <dbReference type="NCBI Taxonomy" id="1798325"/>
    <lineage>
        <taxon>Bacteria</taxon>
        <taxon>Candidatus Giovannoniibacteriota</taxon>
    </lineage>
</organism>
<gene>
    <name evidence="1" type="ORF">A2834_03130</name>
</gene>
<sequence length="106" mass="12012">MWYVKQENGNEVIINPAVELHEDAFGSSMPQGSGGEVKNGHVFYQVVEKKNKDSGEMEIQYKYIAFAFGGPTLKTATQEQFEKWKSWQIIAKPAKICWQNDEKGPA</sequence>
<reference evidence="1 2" key="1">
    <citation type="journal article" date="2016" name="Nat. Commun.">
        <title>Thousands of microbial genomes shed light on interconnected biogeochemical processes in an aquifer system.</title>
        <authorList>
            <person name="Anantharaman K."/>
            <person name="Brown C.T."/>
            <person name="Hug L.A."/>
            <person name="Sharon I."/>
            <person name="Castelle C.J."/>
            <person name="Probst A.J."/>
            <person name="Thomas B.C."/>
            <person name="Singh A."/>
            <person name="Wilkins M.J."/>
            <person name="Karaoz U."/>
            <person name="Brodie E.L."/>
            <person name="Williams K.H."/>
            <person name="Hubbard S.S."/>
            <person name="Banfield J.F."/>
        </authorList>
    </citation>
    <scope>NUCLEOTIDE SEQUENCE [LARGE SCALE GENOMIC DNA]</scope>
</reference>
<name>A0A1F5VJ97_9BACT</name>